<dbReference type="SUPFAM" id="SSF55856">
    <property type="entry name" value="Cytochrome b5-like heme/steroid binding domain"/>
    <property type="match status" value="1"/>
</dbReference>
<organism evidence="15 16">
    <name type="scientific">Sphaeroforma arctica JP610</name>
    <dbReference type="NCBI Taxonomy" id="667725"/>
    <lineage>
        <taxon>Eukaryota</taxon>
        <taxon>Ichthyosporea</taxon>
        <taxon>Ichthyophonida</taxon>
        <taxon>Sphaeroforma</taxon>
    </lineage>
</organism>
<gene>
    <name evidence="15" type="ORF">SARC_12976</name>
</gene>
<dbReference type="PRINTS" id="PR00363">
    <property type="entry name" value="CYTOCHROMEB5"/>
</dbReference>
<evidence type="ECO:0000256" key="13">
    <source>
        <dbReference type="RuleBase" id="RU362121"/>
    </source>
</evidence>
<evidence type="ECO:0000256" key="2">
    <source>
        <dbReference type="ARBA" id="ARBA00022448"/>
    </source>
</evidence>
<dbReference type="SMART" id="SM01117">
    <property type="entry name" value="Cyt-b5"/>
    <property type="match status" value="1"/>
</dbReference>
<accession>A0A0L0FCK8</accession>
<keyword evidence="8" id="KW-0249">Electron transport</keyword>
<evidence type="ECO:0000259" key="14">
    <source>
        <dbReference type="PROSITE" id="PS50255"/>
    </source>
</evidence>
<keyword evidence="5 13" id="KW-0479">Metal-binding</keyword>
<sequence>MSIEKFSPDQVAAHNTDEDIWMVINGKVYDITPFKDEHPGGEEVLSELAGADATIAFDDVGHSTDAVNMLDDYYKGELEGEFVSGSKPEAKTSGVSNSGGSSAINFLIPIVLVVAAVVYKLYLS</sequence>
<dbReference type="FunFam" id="3.10.120.10:FF:000002">
    <property type="entry name" value="Cytochrome b5 type B"/>
    <property type="match status" value="1"/>
</dbReference>
<evidence type="ECO:0000256" key="10">
    <source>
        <dbReference type="ARBA" id="ARBA00023136"/>
    </source>
</evidence>
<evidence type="ECO:0000256" key="12">
    <source>
        <dbReference type="ARBA" id="ARBA00038168"/>
    </source>
</evidence>
<comment type="similarity">
    <text evidence="12 13">Belongs to the cytochrome b5 family.</text>
</comment>
<keyword evidence="9 13" id="KW-0408">Iron</keyword>
<proteinExistence type="inferred from homology"/>
<dbReference type="STRING" id="667725.A0A0L0FCK8"/>
<dbReference type="OrthoDB" id="260519at2759"/>
<dbReference type="InterPro" id="IPR036400">
    <property type="entry name" value="Cyt_B5-like_heme/steroid_sf"/>
</dbReference>
<name>A0A0L0FCK8_9EUKA</name>
<evidence type="ECO:0000256" key="3">
    <source>
        <dbReference type="ARBA" id="ARBA00022617"/>
    </source>
</evidence>
<dbReference type="RefSeq" id="XP_014148381.1">
    <property type="nucleotide sequence ID" value="XM_014292906.1"/>
</dbReference>
<dbReference type="InterPro" id="IPR001199">
    <property type="entry name" value="Cyt_B5-like_heme/steroid-bd"/>
</dbReference>
<dbReference type="PANTHER" id="PTHR19359:SF150">
    <property type="entry name" value="CYTOCHROME B5"/>
    <property type="match status" value="1"/>
</dbReference>
<dbReference type="GO" id="GO:0005789">
    <property type="term" value="C:endoplasmic reticulum membrane"/>
    <property type="evidence" value="ECO:0007669"/>
    <property type="project" value="UniProtKB-SubCell"/>
</dbReference>
<protein>
    <recommendedName>
        <fullName evidence="14">Cytochrome b5 heme-binding domain-containing protein</fullName>
    </recommendedName>
</protein>
<keyword evidence="13" id="KW-1133">Transmembrane helix</keyword>
<evidence type="ECO:0000256" key="7">
    <source>
        <dbReference type="ARBA" id="ARBA00022848"/>
    </source>
</evidence>
<keyword evidence="16" id="KW-1185">Reference proteome</keyword>
<dbReference type="InterPro" id="IPR050668">
    <property type="entry name" value="Cytochrome_b5"/>
</dbReference>
<feature type="domain" description="Cytochrome b5 heme-binding" evidence="14">
    <location>
        <begin position="3"/>
        <end position="79"/>
    </location>
</feature>
<comment type="subcellular location">
    <subcellularLocation>
        <location evidence="1">Endoplasmic reticulum membrane</location>
        <topology evidence="1">Single-pass membrane protein</topology>
        <orientation evidence="1">Cytoplasmic side</orientation>
    </subcellularLocation>
    <subcellularLocation>
        <location evidence="11">Microsome membrane</location>
        <topology evidence="11">Single-pass membrane protein</topology>
        <orientation evidence="11">Cytoplasmic side</orientation>
    </subcellularLocation>
</comment>
<feature type="transmembrane region" description="Helical" evidence="13">
    <location>
        <begin position="103"/>
        <end position="123"/>
    </location>
</feature>
<dbReference type="PANTHER" id="PTHR19359">
    <property type="entry name" value="CYTOCHROME B5"/>
    <property type="match status" value="1"/>
</dbReference>
<dbReference type="eggNOG" id="KOG0537">
    <property type="taxonomic scope" value="Eukaryota"/>
</dbReference>
<keyword evidence="6" id="KW-0256">Endoplasmic reticulum</keyword>
<evidence type="ECO:0000256" key="6">
    <source>
        <dbReference type="ARBA" id="ARBA00022824"/>
    </source>
</evidence>
<dbReference type="Proteomes" id="UP000054560">
    <property type="component" value="Unassembled WGS sequence"/>
</dbReference>
<dbReference type="GeneID" id="25913480"/>
<dbReference type="GO" id="GO:0046872">
    <property type="term" value="F:metal ion binding"/>
    <property type="evidence" value="ECO:0007669"/>
    <property type="project" value="UniProtKB-UniRule"/>
</dbReference>
<dbReference type="PROSITE" id="PS50255">
    <property type="entry name" value="CYTOCHROME_B5_2"/>
    <property type="match status" value="1"/>
</dbReference>
<dbReference type="Gene3D" id="3.10.120.10">
    <property type="entry name" value="Cytochrome b5-like heme/steroid binding domain"/>
    <property type="match status" value="1"/>
</dbReference>
<evidence type="ECO:0000256" key="11">
    <source>
        <dbReference type="ARBA" id="ARBA00037877"/>
    </source>
</evidence>
<keyword evidence="2" id="KW-0813">Transport</keyword>
<evidence type="ECO:0000256" key="9">
    <source>
        <dbReference type="ARBA" id="ARBA00023004"/>
    </source>
</evidence>
<dbReference type="GO" id="GO:0020037">
    <property type="term" value="F:heme binding"/>
    <property type="evidence" value="ECO:0007669"/>
    <property type="project" value="UniProtKB-UniRule"/>
</dbReference>
<dbReference type="AlphaFoldDB" id="A0A0L0FCK8"/>
<keyword evidence="7" id="KW-0492">Microsome</keyword>
<dbReference type="Pfam" id="PF00173">
    <property type="entry name" value="Cyt-b5"/>
    <property type="match status" value="1"/>
</dbReference>
<reference evidence="15 16" key="1">
    <citation type="submission" date="2011-02" db="EMBL/GenBank/DDBJ databases">
        <title>The Genome Sequence of Sphaeroforma arctica JP610.</title>
        <authorList>
            <consortium name="The Broad Institute Genome Sequencing Platform"/>
            <person name="Russ C."/>
            <person name="Cuomo C."/>
            <person name="Young S.K."/>
            <person name="Zeng Q."/>
            <person name="Gargeya S."/>
            <person name="Alvarado L."/>
            <person name="Berlin A."/>
            <person name="Chapman S.B."/>
            <person name="Chen Z."/>
            <person name="Freedman E."/>
            <person name="Gellesch M."/>
            <person name="Goldberg J."/>
            <person name="Griggs A."/>
            <person name="Gujja S."/>
            <person name="Heilman E."/>
            <person name="Heiman D."/>
            <person name="Howarth C."/>
            <person name="Mehta T."/>
            <person name="Neiman D."/>
            <person name="Pearson M."/>
            <person name="Roberts A."/>
            <person name="Saif S."/>
            <person name="Shea T."/>
            <person name="Shenoy N."/>
            <person name="Sisk P."/>
            <person name="Stolte C."/>
            <person name="Sykes S."/>
            <person name="White J."/>
            <person name="Yandava C."/>
            <person name="Burger G."/>
            <person name="Gray M.W."/>
            <person name="Holland P.W.H."/>
            <person name="King N."/>
            <person name="Lang F.B.F."/>
            <person name="Roger A.J."/>
            <person name="Ruiz-Trillo I."/>
            <person name="Haas B."/>
            <person name="Nusbaum C."/>
            <person name="Birren B."/>
        </authorList>
    </citation>
    <scope>NUCLEOTIDE SEQUENCE [LARGE SCALE GENOMIC DNA]</scope>
    <source>
        <strain evidence="15 16">JP610</strain>
    </source>
</reference>
<keyword evidence="4 13" id="KW-0812">Transmembrane</keyword>
<evidence type="ECO:0000256" key="1">
    <source>
        <dbReference type="ARBA" id="ARBA00004131"/>
    </source>
</evidence>
<dbReference type="InterPro" id="IPR018506">
    <property type="entry name" value="Cyt_B5_heme-BS"/>
</dbReference>
<dbReference type="EMBL" id="KQ244371">
    <property type="protein sequence ID" value="KNC74479.1"/>
    <property type="molecule type" value="Genomic_DNA"/>
</dbReference>
<dbReference type="PROSITE" id="PS00191">
    <property type="entry name" value="CYTOCHROME_B5_1"/>
    <property type="match status" value="1"/>
</dbReference>
<keyword evidence="3 13" id="KW-0349">Heme</keyword>
<evidence type="ECO:0000313" key="16">
    <source>
        <dbReference type="Proteomes" id="UP000054560"/>
    </source>
</evidence>
<evidence type="ECO:0000256" key="4">
    <source>
        <dbReference type="ARBA" id="ARBA00022692"/>
    </source>
</evidence>
<evidence type="ECO:0000256" key="5">
    <source>
        <dbReference type="ARBA" id="ARBA00022723"/>
    </source>
</evidence>
<evidence type="ECO:0000256" key="8">
    <source>
        <dbReference type="ARBA" id="ARBA00022982"/>
    </source>
</evidence>
<evidence type="ECO:0000313" key="15">
    <source>
        <dbReference type="EMBL" id="KNC74479.1"/>
    </source>
</evidence>
<keyword evidence="10 13" id="KW-0472">Membrane</keyword>